<reference evidence="12 13" key="1">
    <citation type="submission" date="2019-09" db="EMBL/GenBank/DDBJ databases">
        <title>Wenzhouxiangella sp. Genome sequencing and assembly.</title>
        <authorList>
            <person name="Zhang R."/>
        </authorList>
    </citation>
    <scope>NUCLEOTIDE SEQUENCE [LARGE SCALE GENOMIC DNA]</scope>
    <source>
        <strain evidence="12 13">W260</strain>
    </source>
</reference>
<evidence type="ECO:0000313" key="12">
    <source>
        <dbReference type="EMBL" id="KAA9131932.1"/>
    </source>
</evidence>
<dbReference type="GO" id="GO:0005524">
    <property type="term" value="F:ATP binding"/>
    <property type="evidence" value="ECO:0007669"/>
    <property type="project" value="UniProtKB-KW"/>
</dbReference>
<evidence type="ECO:0000256" key="6">
    <source>
        <dbReference type="ARBA" id="ARBA00022840"/>
    </source>
</evidence>
<comment type="caution">
    <text evidence="12">The sequence shown here is derived from an EMBL/GenBank/DDBJ whole genome shotgun (WGS) entry which is preliminary data.</text>
</comment>
<keyword evidence="4" id="KW-0997">Cell inner membrane</keyword>
<dbReference type="InterPro" id="IPR005116">
    <property type="entry name" value="Transp-assoc_OB_typ1"/>
</dbReference>
<dbReference type="EMBL" id="VYXP01000004">
    <property type="protein sequence ID" value="KAA9131932.1"/>
    <property type="molecule type" value="Genomic_DNA"/>
</dbReference>
<dbReference type="GO" id="GO:0016887">
    <property type="term" value="F:ATP hydrolysis activity"/>
    <property type="evidence" value="ECO:0007669"/>
    <property type="project" value="InterPro"/>
</dbReference>
<keyword evidence="6 12" id="KW-0067">ATP-binding</keyword>
<dbReference type="SUPFAM" id="SSF50331">
    <property type="entry name" value="MOP-like"/>
    <property type="match status" value="1"/>
</dbReference>
<dbReference type="InterPro" id="IPR027417">
    <property type="entry name" value="P-loop_NTPase"/>
</dbReference>
<dbReference type="GO" id="GO:0140359">
    <property type="term" value="F:ABC-type transporter activity"/>
    <property type="evidence" value="ECO:0007669"/>
    <property type="project" value="InterPro"/>
</dbReference>
<sequence>MSIRGHMVLARESFSMDAMFDFPGRGVTGIQGPSGAGKTTLLRAIAGLEKVQRGQLVVNAATWQDNNTCVPVHRRRVGFVFQDARLFDHLDVQGNLDYAGRRGDGVDTQQLSQAIDLLGIGPLLKRRTQGLSGGEQKRVAIARALARGPALLLLDEPMAGLDRDRRDTLLPWLERLQRELEIPVLMVSHDTTEIDRLCDHLALMDAGRMTASGPIQAVLTDTGLATTRSPGAGSILAARVSGYDARWKLNMLDIAGGRLVLPGPALQTQSKVRIRIAARDVSITLQPPADSSILNCLRATVESLVDVGPGQVIARLACGADQVLARVTTRSVDALGLEPGAAVYIQVKSLALLN</sequence>
<keyword evidence="1" id="KW-0813">Transport</keyword>
<dbReference type="GO" id="GO:0016020">
    <property type="term" value="C:membrane"/>
    <property type="evidence" value="ECO:0007669"/>
    <property type="project" value="InterPro"/>
</dbReference>
<evidence type="ECO:0000259" key="10">
    <source>
        <dbReference type="PROSITE" id="PS50893"/>
    </source>
</evidence>
<dbReference type="InterPro" id="IPR008995">
    <property type="entry name" value="Mo/tungstate-bd_C_term_dom"/>
</dbReference>
<dbReference type="PANTHER" id="PTHR43514">
    <property type="entry name" value="ABC TRANSPORTER I FAMILY MEMBER 10"/>
    <property type="match status" value="1"/>
</dbReference>
<dbReference type="InterPro" id="IPR011868">
    <property type="entry name" value="ModC_ABC_ATP-bd"/>
</dbReference>
<keyword evidence="8" id="KW-0472">Membrane</keyword>
<dbReference type="PROSITE" id="PS50893">
    <property type="entry name" value="ABC_TRANSPORTER_2"/>
    <property type="match status" value="1"/>
</dbReference>
<dbReference type="InterPro" id="IPR003439">
    <property type="entry name" value="ABC_transporter-like_ATP-bd"/>
</dbReference>
<feature type="domain" description="ABC transporter" evidence="10">
    <location>
        <begin position="3"/>
        <end position="231"/>
    </location>
</feature>
<protein>
    <submittedName>
        <fullName evidence="12">Molybdenum ABC transporter ATP-binding protein</fullName>
    </submittedName>
</protein>
<dbReference type="SMART" id="SM00382">
    <property type="entry name" value="AAA"/>
    <property type="match status" value="1"/>
</dbReference>
<evidence type="ECO:0000256" key="7">
    <source>
        <dbReference type="ARBA" id="ARBA00022967"/>
    </source>
</evidence>
<keyword evidence="3 9" id="KW-0500">Molybdenum</keyword>
<dbReference type="PROSITE" id="PS51866">
    <property type="entry name" value="MOP"/>
    <property type="match status" value="1"/>
</dbReference>
<dbReference type="InterPro" id="IPR050334">
    <property type="entry name" value="Molybdenum_import_ModC"/>
</dbReference>
<keyword evidence="7" id="KW-1278">Translocase</keyword>
<dbReference type="InterPro" id="IPR004606">
    <property type="entry name" value="Mop_domain"/>
</dbReference>
<accession>A0A5N0TAD9</accession>
<dbReference type="Gene3D" id="3.40.50.300">
    <property type="entry name" value="P-loop containing nucleotide triphosphate hydrolases"/>
    <property type="match status" value="1"/>
</dbReference>
<dbReference type="NCBIfam" id="TIGR02142">
    <property type="entry name" value="modC_ABC"/>
    <property type="match status" value="1"/>
</dbReference>
<evidence type="ECO:0000256" key="3">
    <source>
        <dbReference type="ARBA" id="ARBA00022505"/>
    </source>
</evidence>
<keyword evidence="5" id="KW-0547">Nucleotide-binding</keyword>
<dbReference type="Pfam" id="PF00005">
    <property type="entry name" value="ABC_tran"/>
    <property type="match status" value="1"/>
</dbReference>
<gene>
    <name evidence="12" type="primary">modC</name>
    <name evidence="12" type="ORF">F3N42_07085</name>
</gene>
<dbReference type="RefSeq" id="WP_150863722.1">
    <property type="nucleotide sequence ID" value="NZ_VYXP01000004.1"/>
</dbReference>
<keyword evidence="13" id="KW-1185">Reference proteome</keyword>
<feature type="domain" description="Mop" evidence="11">
    <location>
        <begin position="290"/>
        <end position="354"/>
    </location>
</feature>
<organism evidence="12 13">
    <name type="scientific">Marinihelvus fidelis</name>
    <dbReference type="NCBI Taxonomy" id="2613842"/>
    <lineage>
        <taxon>Bacteria</taxon>
        <taxon>Pseudomonadati</taxon>
        <taxon>Pseudomonadota</taxon>
        <taxon>Gammaproteobacteria</taxon>
        <taxon>Chromatiales</taxon>
        <taxon>Wenzhouxiangellaceae</taxon>
        <taxon>Marinihelvus</taxon>
    </lineage>
</organism>
<evidence type="ECO:0000313" key="13">
    <source>
        <dbReference type="Proteomes" id="UP000325372"/>
    </source>
</evidence>
<dbReference type="AlphaFoldDB" id="A0A5N0TAD9"/>
<evidence type="ECO:0000256" key="9">
    <source>
        <dbReference type="PROSITE-ProRule" id="PRU01213"/>
    </source>
</evidence>
<evidence type="ECO:0000259" key="11">
    <source>
        <dbReference type="PROSITE" id="PS51866"/>
    </source>
</evidence>
<dbReference type="Pfam" id="PF03459">
    <property type="entry name" value="TOBE"/>
    <property type="match status" value="1"/>
</dbReference>
<evidence type="ECO:0000256" key="5">
    <source>
        <dbReference type="ARBA" id="ARBA00022741"/>
    </source>
</evidence>
<evidence type="ECO:0000256" key="1">
    <source>
        <dbReference type="ARBA" id="ARBA00022448"/>
    </source>
</evidence>
<dbReference type="PROSITE" id="PS00211">
    <property type="entry name" value="ABC_TRANSPORTER_1"/>
    <property type="match status" value="1"/>
</dbReference>
<dbReference type="SUPFAM" id="SSF52540">
    <property type="entry name" value="P-loop containing nucleoside triphosphate hydrolases"/>
    <property type="match status" value="1"/>
</dbReference>
<dbReference type="Proteomes" id="UP000325372">
    <property type="component" value="Unassembled WGS sequence"/>
</dbReference>
<dbReference type="InterPro" id="IPR017871">
    <property type="entry name" value="ABC_transporter-like_CS"/>
</dbReference>
<dbReference type="PANTHER" id="PTHR43514:SF10">
    <property type="entry name" value="MOLYBDENUM IMPORT ATP-BINDING PROTEIN MODC 2"/>
    <property type="match status" value="1"/>
</dbReference>
<dbReference type="GO" id="GO:0015098">
    <property type="term" value="F:molybdate ion transmembrane transporter activity"/>
    <property type="evidence" value="ECO:0007669"/>
    <property type="project" value="InterPro"/>
</dbReference>
<dbReference type="InterPro" id="IPR003593">
    <property type="entry name" value="AAA+_ATPase"/>
</dbReference>
<proteinExistence type="predicted"/>
<evidence type="ECO:0000256" key="4">
    <source>
        <dbReference type="ARBA" id="ARBA00022519"/>
    </source>
</evidence>
<name>A0A5N0TAD9_9GAMM</name>
<dbReference type="Gene3D" id="2.40.50.100">
    <property type="match status" value="1"/>
</dbReference>
<evidence type="ECO:0000256" key="8">
    <source>
        <dbReference type="ARBA" id="ARBA00023136"/>
    </source>
</evidence>
<keyword evidence="2" id="KW-1003">Cell membrane</keyword>
<evidence type="ECO:0000256" key="2">
    <source>
        <dbReference type="ARBA" id="ARBA00022475"/>
    </source>
</evidence>